<dbReference type="InterPro" id="IPR036390">
    <property type="entry name" value="WH_DNA-bd_sf"/>
</dbReference>
<dbReference type="PANTHER" id="PTHR42756">
    <property type="entry name" value="TRANSCRIPTIONAL REGULATOR, MARR"/>
    <property type="match status" value="1"/>
</dbReference>
<dbReference type="Gene3D" id="1.10.10.10">
    <property type="entry name" value="Winged helix-like DNA-binding domain superfamily/Winged helix DNA-binding domain"/>
    <property type="match status" value="1"/>
</dbReference>
<evidence type="ECO:0000259" key="4">
    <source>
        <dbReference type="PROSITE" id="PS50995"/>
    </source>
</evidence>
<dbReference type="EMBL" id="JACOOO010000004">
    <property type="protein sequence ID" value="MBC5627706.1"/>
    <property type="molecule type" value="Genomic_DNA"/>
</dbReference>
<dbReference type="SMART" id="SM00347">
    <property type="entry name" value="HTH_MARR"/>
    <property type="match status" value="1"/>
</dbReference>
<proteinExistence type="predicted"/>
<dbReference type="Proteomes" id="UP000596929">
    <property type="component" value="Unassembled WGS sequence"/>
</dbReference>
<dbReference type="RefSeq" id="WP_186859212.1">
    <property type="nucleotide sequence ID" value="NZ_JACOOO010000004.1"/>
</dbReference>
<dbReference type="InterPro" id="IPR036388">
    <property type="entry name" value="WH-like_DNA-bd_sf"/>
</dbReference>
<evidence type="ECO:0000256" key="1">
    <source>
        <dbReference type="ARBA" id="ARBA00023015"/>
    </source>
</evidence>
<keyword evidence="2" id="KW-0238">DNA-binding</keyword>
<comment type="caution">
    <text evidence="5">The sequence shown here is derived from an EMBL/GenBank/DDBJ whole genome shotgun (WGS) entry which is preliminary data.</text>
</comment>
<evidence type="ECO:0000256" key="2">
    <source>
        <dbReference type="ARBA" id="ARBA00023125"/>
    </source>
</evidence>
<feature type="domain" description="HTH marR-type" evidence="4">
    <location>
        <begin position="4"/>
        <end position="140"/>
    </location>
</feature>
<reference evidence="5 6" key="1">
    <citation type="submission" date="2020-08" db="EMBL/GenBank/DDBJ databases">
        <title>Genome public.</title>
        <authorList>
            <person name="Liu C."/>
            <person name="Sun Q."/>
        </authorList>
    </citation>
    <scope>NUCLEOTIDE SEQUENCE [LARGE SCALE GENOMIC DNA]</scope>
    <source>
        <strain evidence="5 6">NSJ-6</strain>
    </source>
</reference>
<keyword evidence="1" id="KW-0805">Transcription regulation</keyword>
<gene>
    <name evidence="5" type="ORF">H8S20_02255</name>
</gene>
<dbReference type="PROSITE" id="PS50995">
    <property type="entry name" value="HTH_MARR_2"/>
    <property type="match status" value="1"/>
</dbReference>
<keyword evidence="6" id="KW-1185">Reference proteome</keyword>
<protein>
    <submittedName>
        <fullName evidence="5">Winged helix-turn-helix transcriptional regulator</fullName>
    </submittedName>
</protein>
<evidence type="ECO:0000313" key="5">
    <source>
        <dbReference type="EMBL" id="MBC5627706.1"/>
    </source>
</evidence>
<accession>A0ABR7D8K0</accession>
<dbReference type="InterPro" id="IPR000835">
    <property type="entry name" value="HTH_MarR-typ"/>
</dbReference>
<keyword evidence="3" id="KW-0804">Transcription</keyword>
<evidence type="ECO:0000313" key="6">
    <source>
        <dbReference type="Proteomes" id="UP000596929"/>
    </source>
</evidence>
<dbReference type="Pfam" id="PF12802">
    <property type="entry name" value="MarR_2"/>
    <property type="match status" value="1"/>
</dbReference>
<dbReference type="PANTHER" id="PTHR42756:SF1">
    <property type="entry name" value="TRANSCRIPTIONAL REPRESSOR OF EMRAB OPERON"/>
    <property type="match status" value="1"/>
</dbReference>
<dbReference type="SUPFAM" id="SSF46785">
    <property type="entry name" value="Winged helix' DNA-binding domain"/>
    <property type="match status" value="1"/>
</dbReference>
<evidence type="ECO:0000256" key="3">
    <source>
        <dbReference type="ARBA" id="ARBA00023163"/>
    </source>
</evidence>
<organism evidence="5 6">
    <name type="scientific">Clostridium hominis</name>
    <dbReference type="NCBI Taxonomy" id="2763036"/>
    <lineage>
        <taxon>Bacteria</taxon>
        <taxon>Bacillati</taxon>
        <taxon>Bacillota</taxon>
        <taxon>Clostridia</taxon>
        <taxon>Eubacteriales</taxon>
        <taxon>Clostridiaceae</taxon>
        <taxon>Clostridium</taxon>
    </lineage>
</organism>
<sequence length="145" mass="16807">MDIDFKITKILYNMKHMGDLYHKLSSKAAEECNLTKPEADILIFIKNNPKHNTATDMVKLRGFSKAYVSKAIEPLLDKELIKIEVDKEDRRCQHLSLTEKADPLLDILLKMQSDFIDIITEGIAKQDIKTYMDVMDQISYNSKKR</sequence>
<name>A0ABR7D8K0_9CLOT</name>